<evidence type="ECO:0000259" key="4">
    <source>
        <dbReference type="SMART" id="SM00560"/>
    </source>
</evidence>
<dbReference type="RefSeq" id="WP_145821620.1">
    <property type="nucleotide sequence ID" value="NZ_AP023438.1"/>
</dbReference>
<dbReference type="InterPro" id="IPR013320">
    <property type="entry name" value="ConA-like_dom_sf"/>
</dbReference>
<name>A0A562WQ67_9ACTN</name>
<dbReference type="Proteomes" id="UP000319728">
    <property type="component" value="Unassembled WGS sequence"/>
</dbReference>
<dbReference type="InterPro" id="IPR006558">
    <property type="entry name" value="LamG-like"/>
</dbReference>
<keyword evidence="5" id="KW-0430">Lectin</keyword>
<organism evidence="5 6">
    <name type="scientific">Micromonospora sagamiensis</name>
    <dbReference type="NCBI Taxonomy" id="47875"/>
    <lineage>
        <taxon>Bacteria</taxon>
        <taxon>Bacillati</taxon>
        <taxon>Actinomycetota</taxon>
        <taxon>Actinomycetes</taxon>
        <taxon>Micromonosporales</taxon>
        <taxon>Micromonosporaceae</taxon>
        <taxon>Micromonospora</taxon>
    </lineage>
</organism>
<keyword evidence="6" id="KW-1185">Reference proteome</keyword>
<dbReference type="EMBL" id="VLLP01000001">
    <property type="protein sequence ID" value="TWJ32322.1"/>
    <property type="molecule type" value="Genomic_DNA"/>
</dbReference>
<dbReference type="AlphaFoldDB" id="A0A562WQ67"/>
<dbReference type="Gene3D" id="2.60.120.200">
    <property type="match status" value="2"/>
</dbReference>
<reference evidence="5 6" key="1">
    <citation type="submission" date="2019-07" db="EMBL/GenBank/DDBJ databases">
        <title>R&amp;d 2014.</title>
        <authorList>
            <person name="Klenk H.-P."/>
        </authorList>
    </citation>
    <scope>NUCLEOTIDE SEQUENCE [LARGE SCALE GENOMIC DNA]</scope>
    <source>
        <strain evidence="5 6">DSM 43912</strain>
    </source>
</reference>
<feature type="domain" description="LamG-like jellyroll fold" evidence="4">
    <location>
        <begin position="1015"/>
        <end position="1154"/>
    </location>
</feature>
<evidence type="ECO:0000313" key="5">
    <source>
        <dbReference type="EMBL" id="TWJ32322.1"/>
    </source>
</evidence>
<keyword evidence="1" id="KW-0732">Signal</keyword>
<dbReference type="OrthoDB" id="176279at2"/>
<gene>
    <name evidence="5" type="ORF">JD81_05897</name>
</gene>
<sequence>MDRRLRKRGRLFTLGLAAGVAGLLYGAVYLAPAEPVPAPAAVVQEGPVRDTEAEAVVAAAELRQPVEVLSQRGEYRDVFAQPDGTLVANEYSQAVRVLHGDTWVPADATLVVRPDGTSSPAAALLDMRLSGGGATPLMVVERDARVMTLTWPYPLPVPTVTGDQATYPEVFPDVDLVANVTVEGFSHVLVLKTPEAANLPELRDLRLGVTGEGLDIEETEDGGVLALDPTTGNPVLEADAPTMWDSGIPQGNTAAGHPSGTAKNQHPNDASARGPGEDSRVARVGLDYAQGTLRLTPDAAMLADPDTTYPVYVDPVWQGSTNSAWAMVDSGYPSEEYWKFDGKRHERIGLCPNSCNSSKVKRLFYRLATPYAGKTILEAKFRVTMQHAYNSTARAAALYLMPAGISSATNWGNQPGGSGWSGATHLDTNSPTSVQSTCTSTNQNTEWDAKVAVQQAVAKGRTDVTLGLRSVSESDATHSKRFCDNGVLSVRYNRAPLIANQSELTMSPGGGCVYGTTALYIDVPPRLSAILRDPDHSSAHTEQVRAEFRVTWTPPGGSLQTRTYTTPYKASGSRFDYSVPTDIVQNVPISWDVRASDGVSWGPWSSDGTRDVCQFYYDTTSPSAPDVDSPQYLPLDAADATADCLDDDQWRGSIGVEGTFTFDSAATDVVEYEYSFNDSPKVVVKPAAPGGAVTIRWTPDKEGPRQLFVKAFDAAKRSSTIATCTFRVGKRPPVSQWPLSDIAGAPVADDKLGPNDARIGSGVRFDQPGSLGSWDTAATFDGTSNAYLATDRSVLTATDQSFAITGWFRVDDVNRRQVAVSQDGTGEPGFSLGVNQGSWFFRLPTNDVINLGEWKATAPGVTTDWTFVTAVFDGPNKKISLQVGSGAPVVKERRSLTRARGPLQLGRRMVKGGYTDFWKGAMADVSIFDRPVVGEDIAGLEKHKLVRQAYWQLNNQSTRLSPDYNGGPSLALGREDILIRTSNPISGMVGPGYLQLKGQPDHYAEAAPALIDPVGSFTITARVRFTSSSQNHPMTAFSIKGTNNSAVVIRGNADGVWEMAATTADQTGAVFSKTDHDKAPSRVGKGDHIALVYNGYSRELLFYLNGQPRAITMDKPFSAVDSIQFGRAWINGAYQEHLSGAIDDVRVYDGMADKVKIDRTSLVIEQPNL</sequence>
<dbReference type="SUPFAM" id="SSF49899">
    <property type="entry name" value="Concanavalin A-like lectins/glucanases"/>
    <property type="match status" value="2"/>
</dbReference>
<evidence type="ECO:0000256" key="3">
    <source>
        <dbReference type="SAM" id="MobiDB-lite"/>
    </source>
</evidence>
<dbReference type="SMART" id="SM00560">
    <property type="entry name" value="LamGL"/>
    <property type="match status" value="2"/>
</dbReference>
<accession>A0A562WQ67</accession>
<protein>
    <submittedName>
        <fullName evidence="5">Concanavalin A-like lectin/glucanase superfamily protein</fullName>
    </submittedName>
</protein>
<evidence type="ECO:0000256" key="1">
    <source>
        <dbReference type="ARBA" id="ARBA00022729"/>
    </source>
</evidence>
<feature type="domain" description="LamG-like jellyroll fold" evidence="4">
    <location>
        <begin position="800"/>
        <end position="936"/>
    </location>
</feature>
<comment type="caution">
    <text evidence="5">The sequence shown here is derived from an EMBL/GenBank/DDBJ whole genome shotgun (WGS) entry which is preliminary data.</text>
</comment>
<keyword evidence="2" id="KW-1015">Disulfide bond</keyword>
<dbReference type="GO" id="GO:0030246">
    <property type="term" value="F:carbohydrate binding"/>
    <property type="evidence" value="ECO:0007669"/>
    <property type="project" value="UniProtKB-KW"/>
</dbReference>
<dbReference type="Pfam" id="PF13385">
    <property type="entry name" value="Laminin_G_3"/>
    <property type="match status" value="2"/>
</dbReference>
<proteinExistence type="predicted"/>
<evidence type="ECO:0000256" key="2">
    <source>
        <dbReference type="ARBA" id="ARBA00023157"/>
    </source>
</evidence>
<evidence type="ECO:0000313" key="6">
    <source>
        <dbReference type="Proteomes" id="UP000319728"/>
    </source>
</evidence>
<feature type="region of interest" description="Disordered" evidence="3">
    <location>
        <begin position="243"/>
        <end position="280"/>
    </location>
</feature>